<feature type="domain" description="Formyl transferase N-terminal" evidence="7">
    <location>
        <begin position="3"/>
        <end position="179"/>
    </location>
</feature>
<accession>I4AHH3</accession>
<dbReference type="RefSeq" id="WP_014796866.1">
    <property type="nucleotide sequence ID" value="NC_018018.1"/>
</dbReference>
<protein>
    <recommendedName>
        <fullName evidence="6">Phosphoribosylglycinamide formyltransferase</fullName>
        <ecNumber evidence="6">2.1.2.2</ecNumber>
    </recommendedName>
    <alternativeName>
        <fullName evidence="6">5'-phosphoribosylglycinamide transformylase</fullName>
    </alternativeName>
    <alternativeName>
        <fullName evidence="6">GAR transformylase</fullName>
        <shortName evidence="6">GART</shortName>
    </alternativeName>
</protein>
<dbReference type="InterPro" id="IPR002376">
    <property type="entry name" value="Formyl_transf_N"/>
</dbReference>
<evidence type="ECO:0000256" key="4">
    <source>
        <dbReference type="ARBA" id="ARBA00038440"/>
    </source>
</evidence>
<organism evidence="8 9">
    <name type="scientific">Bernardetia litoralis (strain ATCC 23117 / DSM 6794 / NBRC 15988 / NCIMB 1366 / Fx l1 / Sio-4)</name>
    <name type="common">Flexibacter litoralis</name>
    <dbReference type="NCBI Taxonomy" id="880071"/>
    <lineage>
        <taxon>Bacteria</taxon>
        <taxon>Pseudomonadati</taxon>
        <taxon>Bacteroidota</taxon>
        <taxon>Cytophagia</taxon>
        <taxon>Cytophagales</taxon>
        <taxon>Bernardetiaceae</taxon>
        <taxon>Bernardetia</taxon>
    </lineage>
</organism>
<dbReference type="GO" id="GO:0004644">
    <property type="term" value="F:phosphoribosylglycinamide formyltransferase activity"/>
    <property type="evidence" value="ECO:0007669"/>
    <property type="project" value="UniProtKB-UniRule"/>
</dbReference>
<evidence type="ECO:0000256" key="3">
    <source>
        <dbReference type="ARBA" id="ARBA00022755"/>
    </source>
</evidence>
<dbReference type="PANTHER" id="PTHR43369">
    <property type="entry name" value="PHOSPHORIBOSYLGLYCINAMIDE FORMYLTRANSFERASE"/>
    <property type="match status" value="1"/>
</dbReference>
<name>I4AHH3_BERLS</name>
<dbReference type="CDD" id="cd08645">
    <property type="entry name" value="FMT_core_GART"/>
    <property type="match status" value="1"/>
</dbReference>
<dbReference type="eggNOG" id="COG0299">
    <property type="taxonomic scope" value="Bacteria"/>
</dbReference>
<dbReference type="HAMAP" id="MF_01930">
    <property type="entry name" value="PurN"/>
    <property type="match status" value="1"/>
</dbReference>
<feature type="binding site" evidence="6">
    <location>
        <begin position="12"/>
        <end position="14"/>
    </location>
    <ligand>
        <name>N(1)-(5-phospho-beta-D-ribosyl)glycinamide</name>
        <dbReference type="ChEBI" id="CHEBI:143788"/>
    </ligand>
</feature>
<dbReference type="GO" id="GO:0006189">
    <property type="term" value="P:'de novo' IMP biosynthetic process"/>
    <property type="evidence" value="ECO:0007669"/>
    <property type="project" value="UniProtKB-UniRule"/>
</dbReference>
<dbReference type="SUPFAM" id="SSF53328">
    <property type="entry name" value="Formyltransferase"/>
    <property type="match status" value="1"/>
</dbReference>
<dbReference type="PANTHER" id="PTHR43369:SF2">
    <property type="entry name" value="PHOSPHORIBOSYLGLYCINAMIDE FORMYLTRANSFERASE"/>
    <property type="match status" value="1"/>
</dbReference>
<evidence type="ECO:0000313" key="8">
    <source>
        <dbReference type="EMBL" id="AFM03408.1"/>
    </source>
</evidence>
<dbReference type="PROSITE" id="PS00373">
    <property type="entry name" value="GART"/>
    <property type="match status" value="1"/>
</dbReference>
<evidence type="ECO:0000259" key="7">
    <source>
        <dbReference type="Pfam" id="PF00551"/>
    </source>
</evidence>
<dbReference type="KEGG" id="fli:Fleli_0956"/>
<dbReference type="HOGENOM" id="CLU_038395_1_3_10"/>
<proteinExistence type="inferred from homology"/>
<feature type="binding site" evidence="6">
    <location>
        <position position="101"/>
    </location>
    <ligand>
        <name>(6R)-10-formyltetrahydrofolate</name>
        <dbReference type="ChEBI" id="CHEBI:195366"/>
    </ligand>
</feature>
<evidence type="ECO:0000256" key="6">
    <source>
        <dbReference type="HAMAP-Rule" id="MF_01930"/>
    </source>
</evidence>
<comment type="pathway">
    <text evidence="1 6">Purine metabolism; IMP biosynthesis via de novo pathway; N(2)-formyl-N(1)-(5-phospho-D-ribosyl)glycinamide from N(1)-(5-phospho-D-ribosyl)glycinamide (10-formyl THF route): step 1/1.</text>
</comment>
<dbReference type="EC" id="2.1.2.2" evidence="6"/>
<feature type="active site" description="Proton donor" evidence="6">
    <location>
        <position position="103"/>
    </location>
</feature>
<comment type="function">
    <text evidence="6">Catalyzes the transfer of a formyl group from 10-formyltetrahydrofolate to 5-phospho-ribosyl-glycinamide (GAR), producing 5-phospho-ribosyl-N-formylglycinamide (FGAR) and tetrahydrofolate.</text>
</comment>
<feature type="binding site" evidence="6">
    <location>
        <position position="64"/>
    </location>
    <ligand>
        <name>(6R)-10-formyltetrahydrofolate</name>
        <dbReference type="ChEBI" id="CHEBI:195366"/>
    </ligand>
</feature>
<dbReference type="OrthoDB" id="9806170at2"/>
<comment type="similarity">
    <text evidence="4 6">Belongs to the GART family.</text>
</comment>
<dbReference type="GO" id="GO:0005829">
    <property type="term" value="C:cytosol"/>
    <property type="evidence" value="ECO:0007669"/>
    <property type="project" value="TreeGrafter"/>
</dbReference>
<dbReference type="EMBL" id="CP003345">
    <property type="protein sequence ID" value="AFM03408.1"/>
    <property type="molecule type" value="Genomic_DNA"/>
</dbReference>
<dbReference type="UniPathway" id="UPA00074">
    <property type="reaction ID" value="UER00126"/>
</dbReference>
<evidence type="ECO:0000256" key="2">
    <source>
        <dbReference type="ARBA" id="ARBA00022679"/>
    </source>
</evidence>
<sequence length="199" mass="22541">MIQIAIFASGNGSNAAKIIEHFKLQKDVSFVVLSNNANAFVIERAKRLGVEVAVFEKNELYKTKSVLQFLECKEIDLIVLAGFMWLIPSNLVTAFPDKIVNIHPALLPKYGGKGMYGDNVHKAVIENKETNSGITIHLVNEKYDEGQVIFQEKVKIEPKDTAEILAHKIHALEHLYYPLIIEELIEEIRKKKNKKEKTS</sequence>
<keyword evidence="2 6" id="KW-0808">Transferase</keyword>
<comment type="catalytic activity">
    <reaction evidence="5 6">
        <text>N(1)-(5-phospho-beta-D-ribosyl)glycinamide + (6R)-10-formyltetrahydrofolate = N(2)-formyl-N(1)-(5-phospho-beta-D-ribosyl)glycinamide + (6S)-5,6,7,8-tetrahydrofolate + H(+)</text>
        <dbReference type="Rhea" id="RHEA:15053"/>
        <dbReference type="ChEBI" id="CHEBI:15378"/>
        <dbReference type="ChEBI" id="CHEBI:57453"/>
        <dbReference type="ChEBI" id="CHEBI:143788"/>
        <dbReference type="ChEBI" id="CHEBI:147286"/>
        <dbReference type="ChEBI" id="CHEBI:195366"/>
        <dbReference type="EC" id="2.1.2.2"/>
    </reaction>
</comment>
<keyword evidence="3 6" id="KW-0658">Purine biosynthesis</keyword>
<gene>
    <name evidence="6" type="primary">purN</name>
    <name evidence="8" type="ordered locus">Fleli_0956</name>
</gene>
<dbReference type="InterPro" id="IPR036477">
    <property type="entry name" value="Formyl_transf_N_sf"/>
</dbReference>
<dbReference type="Gene3D" id="3.40.50.170">
    <property type="entry name" value="Formyl transferase, N-terminal domain"/>
    <property type="match status" value="1"/>
</dbReference>
<reference evidence="9" key="1">
    <citation type="submission" date="2012-06" db="EMBL/GenBank/DDBJ databases">
        <title>The complete genome of Flexibacter litoralis DSM 6794.</title>
        <authorList>
            <person name="Lucas S."/>
            <person name="Copeland A."/>
            <person name="Lapidus A."/>
            <person name="Glavina del Rio T."/>
            <person name="Dalin E."/>
            <person name="Tice H."/>
            <person name="Bruce D."/>
            <person name="Goodwin L."/>
            <person name="Pitluck S."/>
            <person name="Peters L."/>
            <person name="Ovchinnikova G."/>
            <person name="Lu M."/>
            <person name="Kyrpides N."/>
            <person name="Mavromatis K."/>
            <person name="Ivanova N."/>
            <person name="Brettin T."/>
            <person name="Detter J.C."/>
            <person name="Han C."/>
            <person name="Larimer F."/>
            <person name="Land M."/>
            <person name="Hauser L."/>
            <person name="Markowitz V."/>
            <person name="Cheng J.-F."/>
            <person name="Hugenholtz P."/>
            <person name="Woyke T."/>
            <person name="Wu D."/>
            <person name="Spring S."/>
            <person name="Lang E."/>
            <person name="Kopitz M."/>
            <person name="Brambilla E."/>
            <person name="Klenk H.-P."/>
            <person name="Eisen J.A."/>
        </authorList>
    </citation>
    <scope>NUCLEOTIDE SEQUENCE [LARGE SCALE GENOMIC DNA]</scope>
    <source>
        <strain evidence="9">ATCC 23117 / DSM 6794 / NBRC 15988 / NCIMB 1366 / Sio-4</strain>
    </source>
</reference>
<keyword evidence="9" id="KW-1185">Reference proteome</keyword>
<dbReference type="Pfam" id="PF00551">
    <property type="entry name" value="Formyl_trans_N"/>
    <property type="match status" value="1"/>
</dbReference>
<dbReference type="InterPro" id="IPR004607">
    <property type="entry name" value="GART"/>
</dbReference>
<evidence type="ECO:0000256" key="5">
    <source>
        <dbReference type="ARBA" id="ARBA00047664"/>
    </source>
</evidence>
<evidence type="ECO:0000256" key="1">
    <source>
        <dbReference type="ARBA" id="ARBA00005054"/>
    </source>
</evidence>
<dbReference type="AlphaFoldDB" id="I4AHH3"/>
<feature type="site" description="Raises pKa of active site His" evidence="6">
    <location>
        <position position="144"/>
    </location>
</feature>
<dbReference type="STRING" id="880071.Fleli_0956"/>
<comment type="caution">
    <text evidence="6">Lacks conserved residue(s) required for the propagation of feature annotation.</text>
</comment>
<dbReference type="InterPro" id="IPR001555">
    <property type="entry name" value="GART_AS"/>
</dbReference>
<dbReference type="Proteomes" id="UP000006054">
    <property type="component" value="Chromosome"/>
</dbReference>
<dbReference type="PATRIC" id="fig|880071.3.peg.933"/>
<evidence type="ECO:0000313" key="9">
    <source>
        <dbReference type="Proteomes" id="UP000006054"/>
    </source>
</evidence>